<evidence type="ECO:0000313" key="2">
    <source>
        <dbReference type="Proteomes" id="UP001257060"/>
    </source>
</evidence>
<evidence type="ECO:0000313" key="1">
    <source>
        <dbReference type="EMBL" id="MDS0298233.1"/>
    </source>
</evidence>
<reference evidence="1 2" key="1">
    <citation type="submission" date="2022-06" db="EMBL/GenBank/DDBJ databases">
        <title>Halogeometricum sp. a new haloarchaeum isolate from saline soil.</title>
        <authorList>
            <person name="Strakova D."/>
            <person name="Galisteo C."/>
            <person name="Sanchez-Porro C."/>
            <person name="Ventosa A."/>
        </authorList>
    </citation>
    <scope>NUCLEOTIDE SEQUENCE [LARGE SCALE GENOMIC DNA]</scope>
    <source>
        <strain evidence="1 2">S1BR25-6</strain>
    </source>
</reference>
<proteinExistence type="predicted"/>
<sequence length="115" mass="12948">MSDREPIDDELMGFQRIDPKEVEVGMEVKVLYDSTFGGQVYREGTVTEFESMDTDFGKHVRIEMRHSEHRATIIGGSIREHGGRTTETYRVSSESSVRTTGVGELLAMYGDPESI</sequence>
<name>A0ABU2GBP0_9EURY</name>
<comment type="caution">
    <text evidence="1">The sequence shown here is derived from an EMBL/GenBank/DDBJ whole genome shotgun (WGS) entry which is preliminary data.</text>
</comment>
<dbReference type="EMBL" id="JAMQOP010000001">
    <property type="protein sequence ID" value="MDS0298233.1"/>
    <property type="molecule type" value="Genomic_DNA"/>
</dbReference>
<accession>A0ABU2GBP0</accession>
<gene>
    <name evidence="1" type="ORF">NDI76_05720</name>
</gene>
<organism evidence="1 2">
    <name type="scientific">Halogeometricum salsisoli</name>
    <dbReference type="NCBI Taxonomy" id="2950536"/>
    <lineage>
        <taxon>Archaea</taxon>
        <taxon>Methanobacteriati</taxon>
        <taxon>Methanobacteriota</taxon>
        <taxon>Stenosarchaea group</taxon>
        <taxon>Halobacteria</taxon>
        <taxon>Halobacteriales</taxon>
        <taxon>Haloferacaceae</taxon>
        <taxon>Halogeometricum</taxon>
    </lineage>
</organism>
<dbReference type="Proteomes" id="UP001257060">
    <property type="component" value="Unassembled WGS sequence"/>
</dbReference>
<protein>
    <submittedName>
        <fullName evidence="1">Uncharacterized protein</fullName>
    </submittedName>
</protein>
<keyword evidence="2" id="KW-1185">Reference proteome</keyword>
<dbReference type="RefSeq" id="WP_310923046.1">
    <property type="nucleotide sequence ID" value="NZ_JAMQOP010000001.1"/>
</dbReference>